<dbReference type="InterPro" id="IPR029062">
    <property type="entry name" value="Class_I_gatase-like"/>
</dbReference>
<dbReference type="InterPro" id="IPR029010">
    <property type="entry name" value="ThuA-like"/>
</dbReference>
<evidence type="ECO:0000259" key="1">
    <source>
        <dbReference type="Pfam" id="PF06283"/>
    </source>
</evidence>
<dbReference type="EMBL" id="CP029803">
    <property type="protein sequence ID" value="AWT60763.1"/>
    <property type="molecule type" value="Genomic_DNA"/>
</dbReference>
<dbReference type="Pfam" id="PF06283">
    <property type="entry name" value="ThuA"/>
    <property type="match status" value="1"/>
</dbReference>
<dbReference type="SUPFAM" id="SSF52317">
    <property type="entry name" value="Class I glutamine amidotransferase-like"/>
    <property type="match status" value="1"/>
</dbReference>
<name>A0A2Z4AEM6_9BACT</name>
<dbReference type="Proteomes" id="UP000247465">
    <property type="component" value="Chromosome"/>
</dbReference>
<gene>
    <name evidence="2" type="ORF">DF168_01983</name>
</gene>
<evidence type="ECO:0000313" key="3">
    <source>
        <dbReference type="Proteomes" id="UP000247465"/>
    </source>
</evidence>
<dbReference type="Gene3D" id="3.40.50.880">
    <property type="match status" value="1"/>
</dbReference>
<sequence length="214" mass="23394">MKKALIIYGGFVGHEPKESTEFWADILEGDGMEVVRSESLDDLTDPDISKQYSLIIPNWTMGSMSDEQVTGLDAAVTAGTGLGGWHGGMGDAFRANPKYNFITGGQFVAHPGGIKEYTVNIIDGDHPITAGLDDFQIFSEQYYLHVDPGNQVIANTTFDGIGAPWTCGVVMPVVWTKSWGRGRVFYCSLGHSVTDFKIPGCQEIIRRGLLWAKN</sequence>
<protein>
    <recommendedName>
        <fullName evidence="1">ThuA-like domain-containing protein</fullName>
    </recommendedName>
</protein>
<dbReference type="PANTHER" id="PTHR40469">
    <property type="entry name" value="SECRETED GLYCOSYL HYDROLASE"/>
    <property type="match status" value="1"/>
</dbReference>
<evidence type="ECO:0000313" key="2">
    <source>
        <dbReference type="EMBL" id="AWT60763.1"/>
    </source>
</evidence>
<proteinExistence type="predicted"/>
<feature type="domain" description="ThuA-like" evidence="1">
    <location>
        <begin position="3"/>
        <end position="212"/>
    </location>
</feature>
<dbReference type="KEGG" id="mtar:DF168_01983"/>
<accession>A0A2Z4AEM6</accession>
<dbReference type="AlphaFoldDB" id="A0A2Z4AEM6"/>
<organism evidence="2 3">
    <name type="scientific">Candidatus Moanibacter tarae</name>
    <dbReference type="NCBI Taxonomy" id="2200854"/>
    <lineage>
        <taxon>Bacteria</taxon>
        <taxon>Pseudomonadati</taxon>
        <taxon>Verrucomicrobiota</taxon>
        <taxon>Opitutia</taxon>
        <taxon>Puniceicoccales</taxon>
        <taxon>Puniceicoccales incertae sedis</taxon>
        <taxon>Candidatus Moanibacter</taxon>
    </lineage>
</organism>
<dbReference type="PANTHER" id="PTHR40469:SF2">
    <property type="entry name" value="GALACTOSE-BINDING DOMAIN-LIKE SUPERFAMILY PROTEIN"/>
    <property type="match status" value="1"/>
</dbReference>
<reference evidence="2 3" key="1">
    <citation type="submission" date="2018-06" db="EMBL/GenBank/DDBJ databases">
        <title>Draft Genome Sequence of a Novel Marine Bacterium Related to the Verrucomicrobia.</title>
        <authorList>
            <person name="Vosseberg J."/>
            <person name="Martijn J."/>
            <person name="Ettema T.J.G."/>
        </authorList>
    </citation>
    <scope>NUCLEOTIDE SEQUENCE [LARGE SCALE GENOMIC DNA]</scope>
    <source>
        <strain evidence="2">TARA_B100001123</strain>
    </source>
</reference>